<dbReference type="PANTHER" id="PTHR47074:SF48">
    <property type="entry name" value="POLYNUCLEOTIDYL TRANSFERASE, RIBONUCLEASE H-LIKE SUPERFAMILY PROTEIN"/>
    <property type="match status" value="1"/>
</dbReference>
<sequence length="188" mass="21347">MDGWDTKRVFEIYGENMRDHICNIPIIHNGPDDQHIWFHNPNSVFSSKSAYSWLILKQGVEDDAKVTLERAAALSRDFQIFNLVEDPLLSRKTMTKAWQKLHQGVLKINFDASVQGKKVFYGLVAKDVDGFVHGGRMGFVDKELLIECVELLAMEESLNFSQLNNWKNLELESDCASLVNASIKGTNT</sequence>
<evidence type="ECO:0008006" key="3">
    <source>
        <dbReference type="Google" id="ProtNLM"/>
    </source>
</evidence>
<keyword evidence="2" id="KW-1185">Reference proteome</keyword>
<evidence type="ECO:0000313" key="2">
    <source>
        <dbReference type="Proteomes" id="UP000593576"/>
    </source>
</evidence>
<organism evidence="1 2">
    <name type="scientific">Gossypium schwendimanii</name>
    <name type="common">Cotton</name>
    <dbReference type="NCBI Taxonomy" id="34291"/>
    <lineage>
        <taxon>Eukaryota</taxon>
        <taxon>Viridiplantae</taxon>
        <taxon>Streptophyta</taxon>
        <taxon>Embryophyta</taxon>
        <taxon>Tracheophyta</taxon>
        <taxon>Spermatophyta</taxon>
        <taxon>Magnoliopsida</taxon>
        <taxon>eudicotyledons</taxon>
        <taxon>Gunneridae</taxon>
        <taxon>Pentapetalae</taxon>
        <taxon>rosids</taxon>
        <taxon>malvids</taxon>
        <taxon>Malvales</taxon>
        <taxon>Malvaceae</taxon>
        <taxon>Malvoideae</taxon>
        <taxon>Gossypium</taxon>
    </lineage>
</organism>
<dbReference type="PANTHER" id="PTHR47074">
    <property type="entry name" value="BNAC02G40300D PROTEIN"/>
    <property type="match status" value="1"/>
</dbReference>
<dbReference type="InterPro" id="IPR052929">
    <property type="entry name" value="RNase_H-like_EbsB-rel"/>
</dbReference>
<dbReference type="OrthoDB" id="997776at2759"/>
<dbReference type="AlphaFoldDB" id="A0A7J9MBA2"/>
<proteinExistence type="predicted"/>
<comment type="caution">
    <text evidence="1">The sequence shown here is derived from an EMBL/GenBank/DDBJ whole genome shotgun (WGS) entry which is preliminary data.</text>
</comment>
<dbReference type="EMBL" id="JABFAF010000010">
    <property type="protein sequence ID" value="MBA0867699.1"/>
    <property type="molecule type" value="Genomic_DNA"/>
</dbReference>
<dbReference type="Proteomes" id="UP000593576">
    <property type="component" value="Unassembled WGS sequence"/>
</dbReference>
<gene>
    <name evidence="1" type="ORF">Goshw_003055</name>
</gene>
<reference evidence="1 2" key="1">
    <citation type="journal article" date="2019" name="Genome Biol. Evol.">
        <title>Insights into the evolution of the New World diploid cottons (Gossypium, subgenus Houzingenia) based on genome sequencing.</title>
        <authorList>
            <person name="Grover C.E."/>
            <person name="Arick M.A. 2nd"/>
            <person name="Thrash A."/>
            <person name="Conover J.L."/>
            <person name="Sanders W.S."/>
            <person name="Peterson D.G."/>
            <person name="Frelichowski J.E."/>
            <person name="Scheffler J.A."/>
            <person name="Scheffler B.E."/>
            <person name="Wendel J.F."/>
        </authorList>
    </citation>
    <scope>NUCLEOTIDE SEQUENCE [LARGE SCALE GENOMIC DNA]</scope>
    <source>
        <strain evidence="1">1</strain>
        <tissue evidence="1">Leaf</tissue>
    </source>
</reference>
<accession>A0A7J9MBA2</accession>
<protein>
    <recommendedName>
        <fullName evidence="3">RNase H type-1 domain-containing protein</fullName>
    </recommendedName>
</protein>
<evidence type="ECO:0000313" key="1">
    <source>
        <dbReference type="EMBL" id="MBA0867699.1"/>
    </source>
</evidence>
<name>A0A7J9MBA2_GOSSC</name>